<protein>
    <recommendedName>
        <fullName evidence="10">DDE Tnp4 domain-containing protein</fullName>
    </recommendedName>
</protein>
<feature type="domain" description="DDE Tnp4" evidence="10">
    <location>
        <begin position="372"/>
        <end position="523"/>
    </location>
</feature>
<evidence type="ECO:0000313" key="11">
    <source>
        <dbReference type="EnsemblMetazoa" id="G5176.2:cds"/>
    </source>
</evidence>
<dbReference type="InterPro" id="IPR026103">
    <property type="entry name" value="HARBI1_animal"/>
</dbReference>
<comment type="cofactor">
    <cofactor evidence="1">
        <name>a divalent metal cation</name>
        <dbReference type="ChEBI" id="CHEBI:60240"/>
    </cofactor>
</comment>
<dbReference type="AlphaFoldDB" id="A0A8W8NC94"/>
<name>A0A8W8NC94_MAGGI</name>
<feature type="region of interest" description="Disordered" evidence="8">
    <location>
        <begin position="1"/>
        <end position="31"/>
    </location>
</feature>
<feature type="transmembrane region" description="Helical" evidence="9">
    <location>
        <begin position="91"/>
        <end position="115"/>
    </location>
</feature>
<keyword evidence="12" id="KW-1185">Reference proteome</keyword>
<organism evidence="11 12">
    <name type="scientific">Magallana gigas</name>
    <name type="common">Pacific oyster</name>
    <name type="synonym">Crassostrea gigas</name>
    <dbReference type="NCBI Taxonomy" id="29159"/>
    <lineage>
        <taxon>Eukaryota</taxon>
        <taxon>Metazoa</taxon>
        <taxon>Spiralia</taxon>
        <taxon>Lophotrochozoa</taxon>
        <taxon>Mollusca</taxon>
        <taxon>Bivalvia</taxon>
        <taxon>Autobranchia</taxon>
        <taxon>Pteriomorphia</taxon>
        <taxon>Ostreida</taxon>
        <taxon>Ostreoidea</taxon>
        <taxon>Ostreidae</taxon>
        <taxon>Magallana</taxon>
    </lineage>
</organism>
<dbReference type="PRINTS" id="PR02086">
    <property type="entry name" value="PUTNUCHARBI1"/>
</dbReference>
<dbReference type="GO" id="GO:0022857">
    <property type="term" value="F:transmembrane transporter activity"/>
    <property type="evidence" value="ECO:0007669"/>
    <property type="project" value="InterPro"/>
</dbReference>
<dbReference type="Gene3D" id="1.20.1250.20">
    <property type="entry name" value="MFS general substrate transporter like domains"/>
    <property type="match status" value="1"/>
</dbReference>
<dbReference type="SUPFAM" id="SSF103473">
    <property type="entry name" value="MFS general substrate transporter"/>
    <property type="match status" value="1"/>
</dbReference>
<keyword evidence="4 9" id="KW-0812">Transmembrane</keyword>
<dbReference type="Pfam" id="PF13359">
    <property type="entry name" value="DDE_Tnp_4"/>
    <property type="match status" value="1"/>
</dbReference>
<dbReference type="EnsemblMetazoa" id="G5176.2">
    <property type="protein sequence ID" value="G5176.2:cds"/>
    <property type="gene ID" value="G5176"/>
</dbReference>
<dbReference type="InterPro" id="IPR050930">
    <property type="entry name" value="MFS_Vesicular_Transporter"/>
</dbReference>
<dbReference type="PANTHER" id="PTHR23506">
    <property type="entry name" value="GH10249P"/>
    <property type="match status" value="1"/>
</dbReference>
<accession>A0A8W8NC94</accession>
<dbReference type="Pfam" id="PF07690">
    <property type="entry name" value="MFS_1"/>
    <property type="match status" value="1"/>
</dbReference>
<dbReference type="InterPro" id="IPR036259">
    <property type="entry name" value="MFS_trans_sf"/>
</dbReference>
<proteinExistence type="predicted"/>
<evidence type="ECO:0000256" key="7">
    <source>
        <dbReference type="ARBA" id="ARBA00023136"/>
    </source>
</evidence>
<dbReference type="GO" id="GO:0046872">
    <property type="term" value="F:metal ion binding"/>
    <property type="evidence" value="ECO:0007669"/>
    <property type="project" value="UniProtKB-KW"/>
</dbReference>
<keyword evidence="7 9" id="KW-0472">Membrane</keyword>
<dbReference type="OrthoDB" id="6050692at2759"/>
<sequence length="566" mass="63182">MSDYSDDEETEESASLLPTKERPHSRLTTRATSPFVNYVSVPVTPRQTPTNQVLSNGYEQIGNDDTDTSSIPSTESSAGFSFFALPRKQKAILASVCMADFLSYLCLSLLAPFFPQEAADKGVNDTISGWIFGVFALSQVVFSPLFGKLLPYVGIKFMYLSGLFLSGGCTLLFGAMAFVPVDNGPLTFVVLCFLLRIFLSVGCTALNTSCFTLCAKEFPDYIATVFIMFQPSNNRVSIRKDRVFRDRSHPLDIYDDAELIRRYRMPRHCILDLIDTLSTDLEPPTMRSHSIPASLQIFAALRYYATGSFQQVIGDISGLSQPSVSRIIQKTSKILSQRANDCIKFPTTPAAQLAVKQGFSSEFNMPNTLGCVDGTLIAIKPPTEREDAYVCRKGYHAINVQGVCDNRKILTNIIVQWPGSTHDAYIWGNSRLREWLEGQPYIGHLLGDQAYPLKQYLMTPLRNPHTQADRAFNAAHKKARQRTEDTFGRWKSRWMCIHKYGGPLTVALPTAVDVITSTAVLHNICEEQGVPVEVLQEGDDIDDRVDNVVQDQSGQQIRAMIIRDRF</sequence>
<feature type="transmembrane region" description="Helical" evidence="9">
    <location>
        <begin position="127"/>
        <end position="146"/>
    </location>
</feature>
<evidence type="ECO:0000256" key="1">
    <source>
        <dbReference type="ARBA" id="ARBA00001968"/>
    </source>
</evidence>
<keyword evidence="6 9" id="KW-1133">Transmembrane helix</keyword>
<dbReference type="InterPro" id="IPR027806">
    <property type="entry name" value="HARBI1_dom"/>
</dbReference>
<reference evidence="11" key="1">
    <citation type="submission" date="2022-08" db="UniProtKB">
        <authorList>
            <consortium name="EnsemblMetazoa"/>
        </authorList>
    </citation>
    <scope>IDENTIFICATION</scope>
    <source>
        <strain evidence="11">05x7-T-G4-1.051#20</strain>
    </source>
</reference>
<evidence type="ECO:0000259" key="10">
    <source>
        <dbReference type="Pfam" id="PF13359"/>
    </source>
</evidence>
<feature type="compositionally biased region" description="Polar residues" evidence="8">
    <location>
        <begin position="49"/>
        <end position="58"/>
    </location>
</feature>
<feature type="region of interest" description="Disordered" evidence="8">
    <location>
        <begin position="49"/>
        <end position="73"/>
    </location>
</feature>
<dbReference type="PANTHER" id="PTHR23506:SF26">
    <property type="entry name" value="MFS-TYPE TRANSPORTER SLC18B1"/>
    <property type="match status" value="1"/>
</dbReference>
<keyword evidence="5" id="KW-0479">Metal-binding</keyword>
<evidence type="ECO:0000256" key="9">
    <source>
        <dbReference type="SAM" id="Phobius"/>
    </source>
</evidence>
<evidence type="ECO:0000256" key="3">
    <source>
        <dbReference type="ARBA" id="ARBA00022448"/>
    </source>
</evidence>
<feature type="compositionally biased region" description="Acidic residues" evidence="8">
    <location>
        <begin position="1"/>
        <end position="12"/>
    </location>
</feature>
<evidence type="ECO:0000256" key="4">
    <source>
        <dbReference type="ARBA" id="ARBA00022692"/>
    </source>
</evidence>
<feature type="transmembrane region" description="Helical" evidence="9">
    <location>
        <begin position="158"/>
        <end position="179"/>
    </location>
</feature>
<dbReference type="Proteomes" id="UP000005408">
    <property type="component" value="Unassembled WGS sequence"/>
</dbReference>
<evidence type="ECO:0000256" key="5">
    <source>
        <dbReference type="ARBA" id="ARBA00022723"/>
    </source>
</evidence>
<evidence type="ECO:0000256" key="2">
    <source>
        <dbReference type="ARBA" id="ARBA00004141"/>
    </source>
</evidence>
<evidence type="ECO:0000256" key="8">
    <source>
        <dbReference type="SAM" id="MobiDB-lite"/>
    </source>
</evidence>
<evidence type="ECO:0000313" key="12">
    <source>
        <dbReference type="Proteomes" id="UP000005408"/>
    </source>
</evidence>
<feature type="transmembrane region" description="Helical" evidence="9">
    <location>
        <begin position="185"/>
        <end position="206"/>
    </location>
</feature>
<keyword evidence="3" id="KW-0813">Transport</keyword>
<evidence type="ECO:0000256" key="6">
    <source>
        <dbReference type="ARBA" id="ARBA00022989"/>
    </source>
</evidence>
<comment type="subcellular location">
    <subcellularLocation>
        <location evidence="2">Membrane</location>
        <topology evidence="2">Multi-pass membrane protein</topology>
    </subcellularLocation>
</comment>
<dbReference type="InterPro" id="IPR011701">
    <property type="entry name" value="MFS"/>
</dbReference>
<dbReference type="GO" id="GO:0016020">
    <property type="term" value="C:membrane"/>
    <property type="evidence" value="ECO:0007669"/>
    <property type="project" value="UniProtKB-SubCell"/>
</dbReference>